<comment type="caution">
    <text evidence="2">The sequence shown here is derived from an EMBL/GenBank/DDBJ whole genome shotgun (WGS) entry which is preliminary data.</text>
</comment>
<dbReference type="AlphaFoldDB" id="A0AAW0PN82"/>
<dbReference type="EMBL" id="JBBPFD010000006">
    <property type="protein sequence ID" value="KAK7921884.1"/>
    <property type="molecule type" value="Genomic_DNA"/>
</dbReference>
<feature type="compositionally biased region" description="Basic and acidic residues" evidence="1">
    <location>
        <begin position="61"/>
        <end position="73"/>
    </location>
</feature>
<organism evidence="2 3">
    <name type="scientific">Mugilogobius chulae</name>
    <name type="common">yellowstripe goby</name>
    <dbReference type="NCBI Taxonomy" id="88201"/>
    <lineage>
        <taxon>Eukaryota</taxon>
        <taxon>Metazoa</taxon>
        <taxon>Chordata</taxon>
        <taxon>Craniata</taxon>
        <taxon>Vertebrata</taxon>
        <taxon>Euteleostomi</taxon>
        <taxon>Actinopterygii</taxon>
        <taxon>Neopterygii</taxon>
        <taxon>Teleostei</taxon>
        <taxon>Neoteleostei</taxon>
        <taxon>Acanthomorphata</taxon>
        <taxon>Gobiaria</taxon>
        <taxon>Gobiiformes</taxon>
        <taxon>Gobioidei</taxon>
        <taxon>Gobiidae</taxon>
        <taxon>Gobionellinae</taxon>
        <taxon>Mugilogobius</taxon>
    </lineage>
</organism>
<feature type="compositionally biased region" description="Low complexity" evidence="1">
    <location>
        <begin position="93"/>
        <end position="108"/>
    </location>
</feature>
<reference evidence="3" key="1">
    <citation type="submission" date="2024-04" db="EMBL/GenBank/DDBJ databases">
        <title>Salinicola lusitanus LLJ914,a marine bacterium isolated from the Okinawa Trough.</title>
        <authorList>
            <person name="Li J."/>
        </authorList>
    </citation>
    <scope>NUCLEOTIDE SEQUENCE [LARGE SCALE GENOMIC DNA]</scope>
</reference>
<sequence>MCSRTEPLLHSPAEETDSAGSKPSRGPARTHRAETMTDKAVKAKPNWPTEVDEFSNKRRQPVKERLEWNGERGQDLKIRVLFRFCLSLTTSAKTTPSSNSSNRPPMSKRTQKAATEPKTKATRDTSEEPQGTTNQTPLCQKAADLGDANTS</sequence>
<protein>
    <submittedName>
        <fullName evidence="2">Uncharacterized protein</fullName>
    </submittedName>
</protein>
<accession>A0AAW0PN82</accession>
<name>A0AAW0PN82_9GOBI</name>
<feature type="compositionally biased region" description="Basic and acidic residues" evidence="1">
    <location>
        <begin position="115"/>
        <end position="126"/>
    </location>
</feature>
<evidence type="ECO:0000313" key="2">
    <source>
        <dbReference type="EMBL" id="KAK7921884.1"/>
    </source>
</evidence>
<evidence type="ECO:0000313" key="3">
    <source>
        <dbReference type="Proteomes" id="UP001460270"/>
    </source>
</evidence>
<feature type="compositionally biased region" description="Polar residues" evidence="1">
    <location>
        <begin position="128"/>
        <end position="138"/>
    </location>
</feature>
<feature type="compositionally biased region" description="Basic and acidic residues" evidence="1">
    <location>
        <begin position="31"/>
        <end position="41"/>
    </location>
</feature>
<evidence type="ECO:0000256" key="1">
    <source>
        <dbReference type="SAM" id="MobiDB-lite"/>
    </source>
</evidence>
<proteinExistence type="predicted"/>
<dbReference type="Proteomes" id="UP001460270">
    <property type="component" value="Unassembled WGS sequence"/>
</dbReference>
<feature type="region of interest" description="Disordered" evidence="1">
    <location>
        <begin position="89"/>
        <end position="151"/>
    </location>
</feature>
<keyword evidence="3" id="KW-1185">Reference proteome</keyword>
<gene>
    <name evidence="2" type="ORF">WMY93_008786</name>
</gene>
<feature type="region of interest" description="Disordered" evidence="1">
    <location>
        <begin position="1"/>
        <end position="73"/>
    </location>
</feature>